<reference evidence="5 8" key="2">
    <citation type="submission" date="2018-11" db="EMBL/GenBank/DDBJ databases">
        <title>Proposal to divide the Flavobacteriaceae and reorganize its genera based on Amino Acid Identity values calculated from whole genome sequences.</title>
        <authorList>
            <person name="Nicholson A.C."/>
            <person name="Gulvik C.A."/>
            <person name="Whitney A.M."/>
            <person name="Humrighouse B.W."/>
            <person name="Bell M."/>
            <person name="Holmes B."/>
            <person name="Steigerwalt A.G."/>
            <person name="Villarma A."/>
            <person name="Sheth M."/>
            <person name="Batra D."/>
            <person name="Pryor J."/>
            <person name="Bernardet J.-F."/>
            <person name="Hugo C."/>
            <person name="Kampfer P."/>
            <person name="Newman J."/>
            <person name="McQuiston J.R."/>
        </authorList>
    </citation>
    <scope>NUCLEOTIDE SEQUENCE [LARGE SCALE GENOMIC DNA]</scope>
    <source>
        <strain evidence="5 8">KC_1864</strain>
    </source>
</reference>
<evidence type="ECO:0000313" key="5">
    <source>
        <dbReference type="EMBL" id="AZA84327.1"/>
    </source>
</evidence>
<name>A0A3G6RIS1_CHRLC</name>
<dbReference type="SUPFAM" id="SSF56601">
    <property type="entry name" value="beta-lactamase/transpeptidase-like"/>
    <property type="match status" value="1"/>
</dbReference>
<reference evidence="6 7" key="1">
    <citation type="submission" date="2018-01" db="EMBL/GenBank/DDBJ databases">
        <title>Draft genome sequences of Chryseobacterium lactis NCTC11390, Chryseobacterium oncorhynchi 701B-08, and Chryseobacterium viscerum 687B-08.</title>
        <authorList>
            <person name="Jeong J.-J."/>
            <person name="Lee Y.J."/>
            <person name="Park B."/>
            <person name="Choi I.-G."/>
            <person name="Kim K.D."/>
        </authorList>
    </citation>
    <scope>NUCLEOTIDE SEQUENCE [LARGE SCALE GENOMIC DNA]</scope>
    <source>
        <strain evidence="6 7">NCTC11390</strain>
    </source>
</reference>
<dbReference type="GO" id="GO:0016787">
    <property type="term" value="F:hydrolase activity"/>
    <property type="evidence" value="ECO:0007669"/>
    <property type="project" value="UniProtKB-KW"/>
</dbReference>
<keyword evidence="6" id="KW-0378">Hydrolase</keyword>
<sequence length="482" mass="55522">MKNIIVPFLFLFSISVFSQKSEKNIQLATQQKTDTTGDKMKKRLISSIDSLMAKSYERGLFNGNVLIAKNNKVIYQKSFGFTDEKRQTHLNDKSIFNIGSIAKEFNAVAIMILVERGLLHLDDKVSKFNLGLPKWAEKVTIRHLINYASGMPRIESGLTIINDEGAWKILKSNDTLLFEPGTGYRYDNGNVFLQRRIIEKVTGISFEEFVIKNIVKPLKMTNSVFEPKLGYKNRTSCYDMDNVRCPELKFISGWLWVDINDLYKWIDALNSNRLISKESLQTLLNNPYAKDEGGSLGRYFEKEDLQRHNGVSYKFESIYLNDFKNNITIILVSNNLNRVWDLGHIIHNLMLGKEYEIPKKSIYQEIRKESLGDIIKAIETYYVLKEKSKNEYSFENPGELNKLGYELLRSGNVDAALKIFSLNVSEFPGSANVYDSRGEAYFNKKEYQLSKNDYQKSLELDPTNKNAKEMILKIDPLLSTKK</sequence>
<evidence type="ECO:0000256" key="2">
    <source>
        <dbReference type="ARBA" id="ARBA00022803"/>
    </source>
</evidence>
<dbReference type="Pfam" id="PF07719">
    <property type="entry name" value="TPR_2"/>
    <property type="match status" value="1"/>
</dbReference>
<proteinExistence type="predicted"/>
<dbReference type="RefSeq" id="WP_103289722.1">
    <property type="nucleotide sequence ID" value="NZ_CP033924.1"/>
</dbReference>
<protein>
    <submittedName>
        <fullName evidence="6">Serine hydrolase</fullName>
    </submittedName>
</protein>
<dbReference type="EMBL" id="CP033924">
    <property type="protein sequence ID" value="AZA84327.1"/>
    <property type="molecule type" value="Genomic_DNA"/>
</dbReference>
<evidence type="ECO:0000313" key="7">
    <source>
        <dbReference type="Proteomes" id="UP000236262"/>
    </source>
</evidence>
<keyword evidence="8" id="KW-1185">Reference proteome</keyword>
<dbReference type="OrthoDB" id="9793489at2"/>
<dbReference type="Proteomes" id="UP000236262">
    <property type="component" value="Unassembled WGS sequence"/>
</dbReference>
<dbReference type="InterPro" id="IPR019734">
    <property type="entry name" value="TPR_rpt"/>
</dbReference>
<evidence type="ECO:0000313" key="8">
    <source>
        <dbReference type="Proteomes" id="UP000279972"/>
    </source>
</evidence>
<dbReference type="PANTHER" id="PTHR46825">
    <property type="entry name" value="D-ALANYL-D-ALANINE-CARBOXYPEPTIDASE/ENDOPEPTIDASE AMPH"/>
    <property type="match status" value="1"/>
</dbReference>
<dbReference type="Proteomes" id="UP000279972">
    <property type="component" value="Chromosome"/>
</dbReference>
<evidence type="ECO:0000256" key="1">
    <source>
        <dbReference type="ARBA" id="ARBA00022737"/>
    </source>
</evidence>
<accession>A0A3G6RIS1</accession>
<evidence type="ECO:0000313" key="6">
    <source>
        <dbReference type="EMBL" id="PNW14446.1"/>
    </source>
</evidence>
<dbReference type="PANTHER" id="PTHR46825:SF9">
    <property type="entry name" value="BETA-LACTAMASE-RELATED DOMAIN-CONTAINING PROTEIN"/>
    <property type="match status" value="1"/>
</dbReference>
<dbReference type="InterPro" id="IPR001466">
    <property type="entry name" value="Beta-lactam-related"/>
</dbReference>
<organism evidence="6 7">
    <name type="scientific">Chryseobacterium lactis</name>
    <dbReference type="NCBI Taxonomy" id="1241981"/>
    <lineage>
        <taxon>Bacteria</taxon>
        <taxon>Pseudomonadati</taxon>
        <taxon>Bacteroidota</taxon>
        <taxon>Flavobacteriia</taxon>
        <taxon>Flavobacteriales</taxon>
        <taxon>Weeksellaceae</taxon>
        <taxon>Chryseobacterium group</taxon>
        <taxon>Chryseobacterium</taxon>
    </lineage>
</organism>
<dbReference type="SUPFAM" id="SSF48452">
    <property type="entry name" value="TPR-like"/>
    <property type="match status" value="1"/>
</dbReference>
<dbReference type="Gene3D" id="3.40.710.10">
    <property type="entry name" value="DD-peptidase/beta-lactamase superfamily"/>
    <property type="match status" value="1"/>
</dbReference>
<feature type="domain" description="Beta-lactamase-related" evidence="4">
    <location>
        <begin position="58"/>
        <end position="337"/>
    </location>
</feature>
<dbReference type="AlphaFoldDB" id="A0A3G6RIS1"/>
<dbReference type="EMBL" id="PPEH01000002">
    <property type="protein sequence ID" value="PNW14446.1"/>
    <property type="molecule type" value="Genomic_DNA"/>
</dbReference>
<keyword evidence="1" id="KW-0677">Repeat</keyword>
<dbReference type="InterPro" id="IPR013105">
    <property type="entry name" value="TPR_2"/>
</dbReference>
<dbReference type="SMART" id="SM00028">
    <property type="entry name" value="TPR"/>
    <property type="match status" value="2"/>
</dbReference>
<dbReference type="KEGG" id="clac:EG342_21630"/>
<evidence type="ECO:0000256" key="3">
    <source>
        <dbReference type="PROSITE-ProRule" id="PRU00339"/>
    </source>
</evidence>
<dbReference type="PROSITE" id="PS50005">
    <property type="entry name" value="TPR"/>
    <property type="match status" value="1"/>
</dbReference>
<evidence type="ECO:0000259" key="4">
    <source>
        <dbReference type="Pfam" id="PF00144"/>
    </source>
</evidence>
<gene>
    <name evidence="6" type="ORF">C1637_05660</name>
    <name evidence="5" type="ORF">EG342_21630</name>
</gene>
<keyword evidence="2 3" id="KW-0802">TPR repeat</keyword>
<dbReference type="InterPro" id="IPR012338">
    <property type="entry name" value="Beta-lactam/transpept-like"/>
</dbReference>
<feature type="repeat" description="TPR" evidence="3">
    <location>
        <begin position="431"/>
        <end position="464"/>
    </location>
</feature>
<dbReference type="InterPro" id="IPR050491">
    <property type="entry name" value="AmpC-like"/>
</dbReference>
<dbReference type="Pfam" id="PF00144">
    <property type="entry name" value="Beta-lactamase"/>
    <property type="match status" value="1"/>
</dbReference>
<dbReference type="InterPro" id="IPR011990">
    <property type="entry name" value="TPR-like_helical_dom_sf"/>
</dbReference>
<dbReference type="Gene3D" id="1.25.40.10">
    <property type="entry name" value="Tetratricopeptide repeat domain"/>
    <property type="match status" value="1"/>
</dbReference>